<reference evidence="1 2" key="1">
    <citation type="submission" date="2018-06" db="EMBL/GenBank/DDBJ databases">
        <authorList>
            <consortium name="Pathogen Informatics"/>
            <person name="Doyle S."/>
        </authorList>
    </citation>
    <scope>NUCLEOTIDE SEQUENCE [LARGE SCALE GENOMIC DNA]</scope>
    <source>
        <strain evidence="1 2">NCTC12120</strain>
    </source>
</reference>
<name>A0A2X2V3J9_9ENTR</name>
<dbReference type="STRING" id="158822.LH23_23425"/>
<organism evidence="1 2">
    <name type="scientific">Cedecea neteri</name>
    <dbReference type="NCBI Taxonomy" id="158822"/>
    <lineage>
        <taxon>Bacteria</taxon>
        <taxon>Pseudomonadati</taxon>
        <taxon>Pseudomonadota</taxon>
        <taxon>Gammaproteobacteria</taxon>
        <taxon>Enterobacterales</taxon>
        <taxon>Enterobacteriaceae</taxon>
        <taxon>Cedecea</taxon>
    </lineage>
</organism>
<evidence type="ECO:0000313" key="1">
    <source>
        <dbReference type="EMBL" id="SQA96269.1"/>
    </source>
</evidence>
<evidence type="ECO:0000313" key="2">
    <source>
        <dbReference type="Proteomes" id="UP000251197"/>
    </source>
</evidence>
<evidence type="ECO:0008006" key="3">
    <source>
        <dbReference type="Google" id="ProtNLM"/>
    </source>
</evidence>
<dbReference type="Proteomes" id="UP000251197">
    <property type="component" value="Unassembled WGS sequence"/>
</dbReference>
<dbReference type="EMBL" id="UAVU01000002">
    <property type="protein sequence ID" value="SQA96269.1"/>
    <property type="molecule type" value="Genomic_DNA"/>
</dbReference>
<proteinExistence type="predicted"/>
<sequence>MATNQFKPFATRPDANVTPQNEWENLPALLSGFAGGKASSAQVNKALRQTSFIAAALAQFVSDKSGQDVLDDGDIAAFLAKLTTGFGKQYLSRQNPFADIKADGAAAVSSALTNLGLGEAKYVISRGSNVNGDWTIWSDGSIELSGYNSTIVDGLATVIFPITLPKLAMNISTAEHLSFDLGSSVQQLHVSMVVDNTITTSGFKARCQFISGAPSGYGFSWRVHCPSN</sequence>
<accession>A0A2X2V3J9</accession>
<dbReference type="AlphaFoldDB" id="A0A2X2V3J9"/>
<protein>
    <recommendedName>
        <fullName evidence="3">Phage tail protein</fullName>
    </recommendedName>
</protein>
<gene>
    <name evidence="1" type="ORF">NCTC12120_00023</name>
</gene>